<evidence type="ECO:0008006" key="7">
    <source>
        <dbReference type="Google" id="ProtNLM"/>
    </source>
</evidence>
<dbReference type="SUPFAM" id="SSF53098">
    <property type="entry name" value="Ribonuclease H-like"/>
    <property type="match status" value="1"/>
</dbReference>
<organism evidence="5 6">
    <name type="scientific">Cirrhinus molitorella</name>
    <name type="common">mud carp</name>
    <dbReference type="NCBI Taxonomy" id="172907"/>
    <lineage>
        <taxon>Eukaryota</taxon>
        <taxon>Metazoa</taxon>
        <taxon>Chordata</taxon>
        <taxon>Craniata</taxon>
        <taxon>Vertebrata</taxon>
        <taxon>Euteleostomi</taxon>
        <taxon>Actinopterygii</taxon>
        <taxon>Neopterygii</taxon>
        <taxon>Teleostei</taxon>
        <taxon>Ostariophysi</taxon>
        <taxon>Cypriniformes</taxon>
        <taxon>Cyprinidae</taxon>
        <taxon>Labeoninae</taxon>
        <taxon>Labeonini</taxon>
        <taxon>Cirrhinus</taxon>
    </lineage>
</organism>
<feature type="compositionally biased region" description="Polar residues" evidence="2">
    <location>
        <begin position="117"/>
        <end position="141"/>
    </location>
</feature>
<evidence type="ECO:0000313" key="5">
    <source>
        <dbReference type="EMBL" id="KAL1255577.1"/>
    </source>
</evidence>
<evidence type="ECO:0000259" key="3">
    <source>
        <dbReference type="PROSITE" id="PS50158"/>
    </source>
</evidence>
<reference evidence="5 6" key="1">
    <citation type="submission" date="2023-09" db="EMBL/GenBank/DDBJ databases">
        <authorList>
            <person name="Wang M."/>
        </authorList>
    </citation>
    <scope>NUCLEOTIDE SEQUENCE [LARGE SCALE GENOMIC DNA]</scope>
    <source>
        <strain evidence="5">GT-2023</strain>
        <tissue evidence="5">Liver</tissue>
    </source>
</reference>
<feature type="domain" description="CCHC-type" evidence="3">
    <location>
        <begin position="628"/>
        <end position="642"/>
    </location>
</feature>
<feature type="region of interest" description="Disordered" evidence="2">
    <location>
        <begin position="115"/>
        <end position="146"/>
    </location>
</feature>
<evidence type="ECO:0000259" key="4">
    <source>
        <dbReference type="PROSITE" id="PS50994"/>
    </source>
</evidence>
<evidence type="ECO:0000256" key="1">
    <source>
        <dbReference type="PROSITE-ProRule" id="PRU00047"/>
    </source>
</evidence>
<keyword evidence="1" id="KW-0863">Zinc-finger</keyword>
<dbReference type="InterPro" id="IPR001878">
    <property type="entry name" value="Znf_CCHC"/>
</dbReference>
<dbReference type="Gene3D" id="3.30.420.10">
    <property type="entry name" value="Ribonuclease H-like superfamily/Ribonuclease H"/>
    <property type="match status" value="1"/>
</dbReference>
<dbReference type="PANTHER" id="PTHR47331">
    <property type="entry name" value="PHD-TYPE DOMAIN-CONTAINING PROTEIN"/>
    <property type="match status" value="1"/>
</dbReference>
<dbReference type="Pfam" id="PF18701">
    <property type="entry name" value="DUF5641"/>
    <property type="match status" value="1"/>
</dbReference>
<keyword evidence="1" id="KW-0862">Zinc</keyword>
<keyword evidence="1" id="KW-0479">Metal-binding</keyword>
<keyword evidence="6" id="KW-1185">Reference proteome</keyword>
<feature type="domain" description="Integrase catalytic" evidence="4">
    <location>
        <begin position="885"/>
        <end position="1071"/>
    </location>
</feature>
<dbReference type="InterPro" id="IPR005312">
    <property type="entry name" value="DUF1759"/>
</dbReference>
<name>A0ABR3LRP9_9TELE</name>
<dbReference type="PROSITE" id="PS50994">
    <property type="entry name" value="INTEGRASE"/>
    <property type="match status" value="1"/>
</dbReference>
<dbReference type="InterPro" id="IPR036397">
    <property type="entry name" value="RNaseH_sf"/>
</dbReference>
<dbReference type="InterPro" id="IPR012337">
    <property type="entry name" value="RNaseH-like_sf"/>
</dbReference>
<dbReference type="PROSITE" id="PS50158">
    <property type="entry name" value="ZF_CCHC"/>
    <property type="match status" value="1"/>
</dbReference>
<dbReference type="Proteomes" id="UP001558613">
    <property type="component" value="Unassembled WGS sequence"/>
</dbReference>
<protein>
    <recommendedName>
        <fullName evidence="7">Integrase catalytic domain-containing protein</fullName>
    </recommendedName>
</protein>
<dbReference type="Pfam" id="PF03564">
    <property type="entry name" value="DUF1759"/>
    <property type="match status" value="1"/>
</dbReference>
<proteinExistence type="predicted"/>
<comment type="caution">
    <text evidence="5">The sequence shown here is derived from an EMBL/GenBank/DDBJ whole genome shotgun (WGS) entry which is preliminary data.</text>
</comment>
<dbReference type="EMBL" id="JAYMGO010000019">
    <property type="protein sequence ID" value="KAL1255577.1"/>
    <property type="molecule type" value="Genomic_DNA"/>
</dbReference>
<dbReference type="InterPro" id="IPR040676">
    <property type="entry name" value="DUF5641"/>
</dbReference>
<dbReference type="PANTHER" id="PTHR47331:SF1">
    <property type="entry name" value="GAG-LIKE PROTEIN"/>
    <property type="match status" value="1"/>
</dbReference>
<dbReference type="InterPro" id="IPR001584">
    <property type="entry name" value="Integrase_cat-core"/>
</dbReference>
<accession>A0ABR3LRP9</accession>
<feature type="region of interest" description="Disordered" evidence="2">
    <location>
        <begin position="50"/>
        <end position="74"/>
    </location>
</feature>
<evidence type="ECO:0000256" key="2">
    <source>
        <dbReference type="SAM" id="MobiDB-lite"/>
    </source>
</evidence>
<evidence type="ECO:0000313" key="6">
    <source>
        <dbReference type="Proteomes" id="UP001558613"/>
    </source>
</evidence>
<sequence>MDQQIQYYSPDTTCPAQMQARAHQIPSYLQAYDIALPPSLLPVTQPDKPYQPSKMNHAAVPSTHSGSAEPALTGVQPTRHELSSLQYGPGPAIVSGNNMNAGLNNLVGQLDLRRSPSYYTSPVPQQRGDSQSDGELSSGTASPFPEQVEQAYSPPIVRPKATAVPAIPLLDIRPSTSCLGAPREAAHQSVRWQTSQTTAHMVYSTPTLQLLVPQTTTTYERLTSPACSTVSRSSSYNLISSLPPTITSAKLPISTTVHQTLVPPTYQLQIPEHSRFQGQTMPALDPYQPLPGITEHYTPQPLMQTSVQNWYRPPVASTMPHMGAPPYPAYQLVLPAPQLQPVPVPTLPKLVNDSEREFTDLKIALDSLLNPRTDLTEHYKYHVLMEQLILDEAKLIAQACRHHPAPYSAAMAALQRQYGQPHQLAQSEVAALMNSPDIKAGDSKAFQSFALNVDLLVGMLTSLEGPHGRELSCTGHVDRLLSKLPKHYRDGFIEHLQLRGRLSTDSLNPYNLHDLTEWLKVKDEAQRLSSKMAHRYHTEKAPAPRKERPATIKPQTRSISVYHGSDQPEKVKEVQPIRTESVANQQPVKRTKRLCLFCRSEEHYLSQCNEIMEFPPERLITWIRDGKRCWKCGRTSHNCNECTLKKPCGACGEVHLRVLHRIAEQGPSIMLDTTSSDRIYMTPPSSTGRVFLKVTPVLLWKGEKSIHTYAILDDGAQRSILLPAAVQQLGLQGKKEMPDATQFTSWPTLVKATYQSLHGAAASVTGAPSLDYRSAEALILSQSQTESFPLEFKALKAGKPVPPSIRLSTLAPEFDQALGLIRVGGRLRRLEGSDPTEVHPVVLDPHHAVTKLLIQDYDESLLHPGPDRVFSELRRYYWVLRARLRLYQPPLFSTGVDCFGPFTVKVGRRSEKRWGVIFKCLTTRCIHLELLSSLDADAFLLALRRFIARQGIPSEVVSDQGTNFRGAETELKQAFKEMEPQLQTQLADKQITFKMNPPAAPHFGGAWEREIKSVKSALQVVAGNQSLPEDVLHTVLVEVEGILNSKPLGYVSSDVADVDPVTPNFLLMGRRDASLPQVVYTPEPLSKRRWRYAQTVVDHFWAYFTRHYLPNLQPRLKWQRETQDLTEDAVVMVVDPQLPRAHWPIGRIESLIPSEDGHIRSAKVRIKDRLYLRPVAKLIRLPALPDGNDADVKD</sequence>
<gene>
    <name evidence="5" type="ORF">QQF64_013638</name>
</gene>